<proteinExistence type="predicted"/>
<protein>
    <submittedName>
        <fullName evidence="3">Uncharacterized protein</fullName>
    </submittedName>
</protein>
<feature type="coiled-coil region" evidence="1">
    <location>
        <begin position="656"/>
        <end position="683"/>
    </location>
</feature>
<keyword evidence="1" id="KW-0175">Coiled coil</keyword>
<reference evidence="3" key="2">
    <citation type="submission" date="2023-03" db="EMBL/GenBank/DDBJ databases">
        <authorList>
            <person name="Inwood S.N."/>
            <person name="Skelly J.G."/>
            <person name="Guhlin J."/>
            <person name="Harrop T.W.R."/>
            <person name="Goldson S.G."/>
            <person name="Dearden P.K."/>
        </authorList>
    </citation>
    <scope>NUCLEOTIDE SEQUENCE</scope>
    <source>
        <strain evidence="3">Irish</strain>
        <tissue evidence="3">Whole body</tissue>
    </source>
</reference>
<feature type="compositionally biased region" description="Polar residues" evidence="2">
    <location>
        <begin position="606"/>
        <end position="620"/>
    </location>
</feature>
<evidence type="ECO:0000313" key="4">
    <source>
        <dbReference type="Proteomes" id="UP001168990"/>
    </source>
</evidence>
<evidence type="ECO:0000256" key="2">
    <source>
        <dbReference type="SAM" id="MobiDB-lite"/>
    </source>
</evidence>
<name>A0AA39KXQ8_9HYME</name>
<dbReference type="Proteomes" id="UP001168990">
    <property type="component" value="Unassembled WGS sequence"/>
</dbReference>
<keyword evidence="4" id="KW-1185">Reference proteome</keyword>
<feature type="region of interest" description="Disordered" evidence="2">
    <location>
        <begin position="605"/>
        <end position="645"/>
    </location>
</feature>
<sequence length="1056" mass="119278">MRAEHVALNSGLDLAAGGYEERNTMENVRELIEKIVENLVGNVDNTSINRLYEHSAYKPATDTSSMAQTALRELVERAVDEARKLPGLGESVSTTAQNTISIDEQSYEDLLATAILNKVVEKYQKEYVDDNSNVLSDKSSRASQHIKNKSDENVCEDIHDSFESMSPDECNNDIRQKRQDSLSLTIEEQIEEVTTLYTSDEDQVFNFQCARRVPFPEFGMDIIDPSQESSDDSHDETDDGSGHVDHITPVESWEENWLFQKKKISIQSDPVTMLVPNPSEDYRALIGDKDAEDTSDLSEFSAHSDDEVEDELIEAINNVIPKSSSSSISISSTDDIITNDKVDRKPAVINDNKYNEDINKEDFDSDKILSGIENTENISSNAGLIPVDESAPNISINNSTATSIFIDEINNREDNNNQFINSKLNHVELLSSNLNYLKNDKIPKTPTPSPLRNSFSENDSTSSGSCGLEKLNEKLESINGDNEKSIEIFRDHQDGIINSNLHLTSEFLEREKTYENNLQLSSPPRPGTIAEREHKKWENAPPIENNPYSQENIQKRLLERQYSRRSSDVNGNSAVLPITPCPSLQIVIGSNRPDMRRFGRDYYINESKSPTGERSNPLGTSISSRPSSSLSHHSNSTSSDFEQQENFEPIEAASKSLELKQNNDILERERKNSKNEINAKLNNRGNFDSIATIFDAKKTFGDDDKRKIRRIDLRAYGFENEFNINNENIKKKQQRIPNKLDLRSYGYDSGLRRTQSNNHIDSKVNNSYVDTKINSEGVNEKSNLSHQLYKVTTDDDYHWSQSTENLIEKNKIFEKFDGIKSAKSVPNITKSGLYLCQGHNGQSIKNDNDEEIHFNGNSKIDNSKEIINDDIIDSTNDINNYESDSLSTKTTSTDELPQKFTTEKKIKYSLESLEDSDKFIDKQLPMPSVKVLAQAFNTKSPTSTDMPISKISRSAGNVRERPTTPEIHIIGTPRQMHSLTARSISREFREGLRQITNKSNTPSVNTTIIEQSKMPAGSSKLDSNELENNYNTETIAPGKLKNNIQFWEQLQKKKLM</sequence>
<feature type="region of interest" description="Disordered" evidence="2">
    <location>
        <begin position="515"/>
        <end position="549"/>
    </location>
</feature>
<dbReference type="AlphaFoldDB" id="A0AA39KXQ8"/>
<reference evidence="3" key="1">
    <citation type="journal article" date="2023" name="bioRxiv">
        <title>Scaffold-level genome assemblies of two parasitoid biocontrol wasps reveal the parthenogenesis mechanism and an associated novel virus.</title>
        <authorList>
            <person name="Inwood S."/>
            <person name="Skelly J."/>
            <person name="Guhlin J."/>
            <person name="Harrop T."/>
            <person name="Goldson S."/>
            <person name="Dearden P."/>
        </authorList>
    </citation>
    <scope>NUCLEOTIDE SEQUENCE</scope>
    <source>
        <strain evidence="3">Irish</strain>
        <tissue evidence="3">Whole body</tissue>
    </source>
</reference>
<feature type="region of interest" description="Disordered" evidence="2">
    <location>
        <begin position="221"/>
        <end position="246"/>
    </location>
</feature>
<feature type="region of interest" description="Disordered" evidence="2">
    <location>
        <begin position="440"/>
        <end position="467"/>
    </location>
</feature>
<accession>A0AA39KXQ8</accession>
<evidence type="ECO:0000256" key="1">
    <source>
        <dbReference type="SAM" id="Coils"/>
    </source>
</evidence>
<feature type="compositionally biased region" description="Acidic residues" evidence="2">
    <location>
        <begin position="229"/>
        <end position="239"/>
    </location>
</feature>
<feature type="compositionally biased region" description="Polar residues" evidence="2">
    <location>
        <begin position="450"/>
        <end position="465"/>
    </location>
</feature>
<feature type="compositionally biased region" description="Low complexity" evidence="2">
    <location>
        <begin position="621"/>
        <end position="639"/>
    </location>
</feature>
<gene>
    <name evidence="3" type="ORF">PV328_001554</name>
</gene>
<organism evidence="3 4">
    <name type="scientific">Microctonus aethiopoides</name>
    <dbReference type="NCBI Taxonomy" id="144406"/>
    <lineage>
        <taxon>Eukaryota</taxon>
        <taxon>Metazoa</taxon>
        <taxon>Ecdysozoa</taxon>
        <taxon>Arthropoda</taxon>
        <taxon>Hexapoda</taxon>
        <taxon>Insecta</taxon>
        <taxon>Pterygota</taxon>
        <taxon>Neoptera</taxon>
        <taxon>Endopterygota</taxon>
        <taxon>Hymenoptera</taxon>
        <taxon>Apocrita</taxon>
        <taxon>Ichneumonoidea</taxon>
        <taxon>Braconidae</taxon>
        <taxon>Euphorinae</taxon>
        <taxon>Microctonus</taxon>
    </lineage>
</organism>
<dbReference type="EMBL" id="JAQQBS010000001">
    <property type="protein sequence ID" value="KAK0177506.1"/>
    <property type="molecule type" value="Genomic_DNA"/>
</dbReference>
<comment type="caution">
    <text evidence="3">The sequence shown here is derived from an EMBL/GenBank/DDBJ whole genome shotgun (WGS) entry which is preliminary data.</text>
</comment>
<evidence type="ECO:0000313" key="3">
    <source>
        <dbReference type="EMBL" id="KAK0177506.1"/>
    </source>
</evidence>